<keyword evidence="1" id="KW-0472">Membrane</keyword>
<dbReference type="EMBL" id="RQVQ01000017">
    <property type="protein sequence ID" value="RRJ90360.1"/>
    <property type="molecule type" value="Genomic_DNA"/>
</dbReference>
<accession>A0A3P3W5T5</accession>
<feature type="transmembrane region" description="Helical" evidence="1">
    <location>
        <begin position="109"/>
        <end position="129"/>
    </location>
</feature>
<sequence length="250" mass="29171">MQLTTTQLQQVSNWIANQKITDFDSFGRKDKKHLYYDIQCEMTDHVASNIEDVIQTENKSFSEAFEIAKQKWNVSELQKLEQAKEKALKSKYTKLYFSAFKKLFLSPRILYVFLVGILIFKLLMIDEFWFSQVKFVVSIGCLFFGLGLILLNMYQTEKINGTQNRFLLNSISFKIIAVLTGLNAVITNFAFNFFVEPMNSFNTETYDFFTNSIKLSILLTLMICNVTLVYFVIHKQLKADLKRYVISYSN</sequence>
<dbReference type="AlphaFoldDB" id="A0A3P3W5T5"/>
<dbReference type="RefSeq" id="WP_125019045.1">
    <property type="nucleotide sequence ID" value="NZ_RQVQ01000017.1"/>
</dbReference>
<feature type="transmembrane region" description="Helical" evidence="1">
    <location>
        <begin position="175"/>
        <end position="195"/>
    </location>
</feature>
<proteinExistence type="predicted"/>
<keyword evidence="1" id="KW-0812">Transmembrane</keyword>
<organism evidence="2 3">
    <name type="scientific">Paenimyroides tangerinum</name>
    <dbReference type="NCBI Taxonomy" id="2488728"/>
    <lineage>
        <taxon>Bacteria</taxon>
        <taxon>Pseudomonadati</taxon>
        <taxon>Bacteroidota</taxon>
        <taxon>Flavobacteriia</taxon>
        <taxon>Flavobacteriales</taxon>
        <taxon>Flavobacteriaceae</taxon>
        <taxon>Paenimyroides</taxon>
    </lineage>
</organism>
<comment type="caution">
    <text evidence="2">The sequence shown here is derived from an EMBL/GenBank/DDBJ whole genome shotgun (WGS) entry which is preliminary data.</text>
</comment>
<reference evidence="2 3" key="1">
    <citation type="submission" date="2018-11" db="EMBL/GenBank/DDBJ databases">
        <title>Flavobacterium sp. nov., YIM 102701-2 draft genome.</title>
        <authorList>
            <person name="Li G."/>
            <person name="Jiang Y."/>
        </authorList>
    </citation>
    <scope>NUCLEOTIDE SEQUENCE [LARGE SCALE GENOMIC DNA]</scope>
    <source>
        <strain evidence="2 3">YIM 102701-2</strain>
    </source>
</reference>
<evidence type="ECO:0000313" key="2">
    <source>
        <dbReference type="EMBL" id="RRJ90360.1"/>
    </source>
</evidence>
<evidence type="ECO:0000313" key="3">
    <source>
        <dbReference type="Proteomes" id="UP000275719"/>
    </source>
</evidence>
<dbReference type="OrthoDB" id="1345503at2"/>
<protein>
    <submittedName>
        <fullName evidence="2">Uncharacterized protein</fullName>
    </submittedName>
</protein>
<keyword evidence="3" id="KW-1185">Reference proteome</keyword>
<dbReference type="Proteomes" id="UP000275719">
    <property type="component" value="Unassembled WGS sequence"/>
</dbReference>
<feature type="transmembrane region" description="Helical" evidence="1">
    <location>
        <begin position="135"/>
        <end position="154"/>
    </location>
</feature>
<feature type="transmembrane region" description="Helical" evidence="1">
    <location>
        <begin position="215"/>
        <end position="233"/>
    </location>
</feature>
<evidence type="ECO:0000256" key="1">
    <source>
        <dbReference type="SAM" id="Phobius"/>
    </source>
</evidence>
<gene>
    <name evidence="2" type="ORF">EG240_08905</name>
</gene>
<name>A0A3P3W5T5_9FLAO</name>
<keyword evidence="1" id="KW-1133">Transmembrane helix</keyword>